<sequence>MHFYVYGESLSNAKLTHAVAEIETRLTDLELQGRIGRLGPLKSAKDMIRQAIRAGATTVVAVGNDKTVAEVINALAGSDIALGILPVGSPTTIAELLGIPEGGAAVEVLAARKIETVDLGKINNHYFLTSAELTVEDAVTLECDEHYTISSPAGSSVVTIANLSPGAKCQDGYLEATIESSQRRWLKRSLVRSIVPFRQGRIASAEGATAVVENTYLVKLPTTIEIIPRTLRVIVGKDRVF</sequence>
<evidence type="ECO:0000259" key="1">
    <source>
        <dbReference type="PROSITE" id="PS50146"/>
    </source>
</evidence>
<dbReference type="Gene3D" id="3.40.50.10330">
    <property type="entry name" value="Probable inorganic polyphosphate/atp-NAD kinase, domain 1"/>
    <property type="match status" value="1"/>
</dbReference>
<comment type="caution">
    <text evidence="2">The sequence shown here is derived from an EMBL/GenBank/DDBJ whole genome shotgun (WGS) entry which is preliminary data.</text>
</comment>
<dbReference type="InterPro" id="IPR001206">
    <property type="entry name" value="Diacylglycerol_kinase_cat_dom"/>
</dbReference>
<dbReference type="PROSITE" id="PS50146">
    <property type="entry name" value="DAGK"/>
    <property type="match status" value="1"/>
</dbReference>
<dbReference type="EMBL" id="PFET01000010">
    <property type="protein sequence ID" value="PJE75728.1"/>
    <property type="molecule type" value="Genomic_DNA"/>
</dbReference>
<dbReference type="InterPro" id="IPR016064">
    <property type="entry name" value="NAD/diacylglycerol_kinase_sf"/>
</dbReference>
<gene>
    <name evidence="2" type="ORF">COV04_03105</name>
</gene>
<dbReference type="SUPFAM" id="SSF111331">
    <property type="entry name" value="NAD kinase/diacylglycerol kinase-like"/>
    <property type="match status" value="1"/>
</dbReference>
<feature type="domain" description="DAGKc" evidence="1">
    <location>
        <begin position="44"/>
        <end position="126"/>
    </location>
</feature>
<dbReference type="GO" id="GO:0016301">
    <property type="term" value="F:kinase activity"/>
    <property type="evidence" value="ECO:0007669"/>
    <property type="project" value="InterPro"/>
</dbReference>
<name>A0A2M8LE75_9BACT</name>
<dbReference type="Pfam" id="PF00781">
    <property type="entry name" value="DAGK_cat"/>
    <property type="match status" value="1"/>
</dbReference>
<reference evidence="2 3" key="1">
    <citation type="submission" date="2017-09" db="EMBL/GenBank/DDBJ databases">
        <title>Depth-based differentiation of microbial function through sediment-hosted aquifers and enrichment of novel symbionts in the deep terrestrial subsurface.</title>
        <authorList>
            <person name="Probst A.J."/>
            <person name="Ladd B."/>
            <person name="Jarett J.K."/>
            <person name="Geller-Mcgrath D.E."/>
            <person name="Sieber C.M."/>
            <person name="Emerson J.B."/>
            <person name="Anantharaman K."/>
            <person name="Thomas B.C."/>
            <person name="Malmstrom R."/>
            <person name="Stieglmeier M."/>
            <person name="Klingl A."/>
            <person name="Woyke T."/>
            <person name="Ryan C.M."/>
            <person name="Banfield J.F."/>
        </authorList>
    </citation>
    <scope>NUCLEOTIDE SEQUENCE [LARGE SCALE GENOMIC DNA]</scope>
    <source>
        <strain evidence="2">CG10_big_fil_rev_8_21_14_0_10_48_11</strain>
    </source>
</reference>
<dbReference type="InterPro" id="IPR017438">
    <property type="entry name" value="ATP-NAD_kinase_N"/>
</dbReference>
<proteinExistence type="predicted"/>
<protein>
    <recommendedName>
        <fullName evidence="1">DAGKc domain-containing protein</fullName>
    </recommendedName>
</protein>
<evidence type="ECO:0000313" key="2">
    <source>
        <dbReference type="EMBL" id="PJE75728.1"/>
    </source>
</evidence>
<dbReference type="Proteomes" id="UP000231152">
    <property type="component" value="Unassembled WGS sequence"/>
</dbReference>
<evidence type="ECO:0000313" key="3">
    <source>
        <dbReference type="Proteomes" id="UP000231152"/>
    </source>
</evidence>
<organism evidence="2 3">
    <name type="scientific">Candidatus Uhrbacteria bacterium CG10_big_fil_rev_8_21_14_0_10_48_11</name>
    <dbReference type="NCBI Taxonomy" id="1975037"/>
    <lineage>
        <taxon>Bacteria</taxon>
        <taxon>Candidatus Uhriibacteriota</taxon>
    </lineage>
</organism>
<dbReference type="AlphaFoldDB" id="A0A2M8LE75"/>
<accession>A0A2M8LE75</accession>